<feature type="transmembrane region" description="Helical" evidence="6">
    <location>
        <begin position="15"/>
        <end position="36"/>
    </location>
</feature>
<evidence type="ECO:0000313" key="8">
    <source>
        <dbReference type="EMBL" id="GMI37708.1"/>
    </source>
</evidence>
<dbReference type="InterPro" id="IPR036640">
    <property type="entry name" value="ABC1_TM_sf"/>
</dbReference>
<keyword evidence="3 6" id="KW-0812">Transmembrane</keyword>
<keyword evidence="5 6" id="KW-0472">Membrane</keyword>
<proteinExistence type="inferred from homology"/>
<dbReference type="Gene3D" id="3.40.50.300">
    <property type="entry name" value="P-loop containing nucleotide triphosphate hydrolases"/>
    <property type="match status" value="1"/>
</dbReference>
<keyword evidence="9" id="KW-1185">Reference proteome</keyword>
<evidence type="ECO:0000259" key="7">
    <source>
        <dbReference type="PROSITE" id="PS50929"/>
    </source>
</evidence>
<comment type="similarity">
    <text evidence="1">Belongs to the ABC transporter superfamily. ABCD family. Peroxisomal fatty acyl CoA transporter (TC 3.A.1.203) subfamily.</text>
</comment>
<dbReference type="Pfam" id="PF06472">
    <property type="entry name" value="ABC_membrane_2"/>
    <property type="match status" value="1"/>
</dbReference>
<keyword evidence="4 6" id="KW-1133">Transmembrane helix</keyword>
<accession>A0ABQ6N266</accession>
<dbReference type="PANTHER" id="PTHR11384">
    <property type="entry name" value="ATP-BINDING CASSETTE, SUB-FAMILY D MEMBER"/>
    <property type="match status" value="1"/>
</dbReference>
<dbReference type="SUPFAM" id="SSF52540">
    <property type="entry name" value="P-loop containing nucleoside triphosphate hydrolases"/>
    <property type="match status" value="1"/>
</dbReference>
<dbReference type="InterPro" id="IPR027417">
    <property type="entry name" value="P-loop_NTPase"/>
</dbReference>
<dbReference type="InterPro" id="IPR011527">
    <property type="entry name" value="ABC1_TM_dom"/>
</dbReference>
<protein>
    <recommendedName>
        <fullName evidence="7">ABC transmembrane type-1 domain-containing protein</fullName>
    </recommendedName>
</protein>
<dbReference type="InterPro" id="IPR017871">
    <property type="entry name" value="ABC_transporter-like_CS"/>
</dbReference>
<evidence type="ECO:0000256" key="5">
    <source>
        <dbReference type="ARBA" id="ARBA00023136"/>
    </source>
</evidence>
<sequence>MALPYFTDSPEGKRALAVVLGLCVLNSGVSVLFSYVGRDFWSALSSKDPERFGFMLQKFSAALVAGVPVSVLFRFQREALSLQWRRWMTDRTLDLYYSNRVFYSLERRGEVDNPDQRIAEDVRSFTAFSLTLLITAVTSVIDLASFSTILYSIRPELFLAILGYASLGTVLTTVIGRDLVGLNFQQLQKEADFRYALVRVRENAESVAFYGGEGLEREQVGARLGAAVDNTREVIKSQRNLELFTTSYRYLIQVLPVSVVAPLYFAGSIQLGVVSQASGAFNHILSDLSVIVNQFEQLSAFSAGVDRLYGFFKAVQEADATADETTGLLETGRRNESLPLPPPSPGAAPLIKTTVLQPSPHASPAAPVLAIHALTLSTPDGKRTLIRDLSLSVPPSKHLLVVGNSGAGKSSLLRAIAGLWRTGTGEIERGPLGSIFFLPQKPYCPLGTLRDQLLYPTVNATGAYSNSELLDVLDAADLPLLAGRAGDGDKEAGLDAVRDWGAVLSLGEQQRLSFARLLVNKPALAICDEATSALDLVSERKM</sequence>
<feature type="transmembrane region" description="Helical" evidence="6">
    <location>
        <begin position="157"/>
        <end position="180"/>
    </location>
</feature>
<dbReference type="PROSITE" id="PS50929">
    <property type="entry name" value="ABC_TM1F"/>
    <property type="match status" value="1"/>
</dbReference>
<evidence type="ECO:0000256" key="4">
    <source>
        <dbReference type="ARBA" id="ARBA00022989"/>
    </source>
</evidence>
<evidence type="ECO:0000256" key="2">
    <source>
        <dbReference type="ARBA" id="ARBA00022448"/>
    </source>
</evidence>
<feature type="transmembrane region" description="Helical" evidence="6">
    <location>
        <begin position="127"/>
        <end position="151"/>
    </location>
</feature>
<dbReference type="InterPro" id="IPR003439">
    <property type="entry name" value="ABC_transporter-like_ATP-bd"/>
</dbReference>
<dbReference type="PANTHER" id="PTHR11384:SF59">
    <property type="entry name" value="LYSOSOMAL COBALAMIN TRANSPORTER ABCD4"/>
    <property type="match status" value="1"/>
</dbReference>
<dbReference type="SUPFAM" id="SSF90123">
    <property type="entry name" value="ABC transporter transmembrane region"/>
    <property type="match status" value="1"/>
</dbReference>
<evidence type="ECO:0000256" key="3">
    <source>
        <dbReference type="ARBA" id="ARBA00022692"/>
    </source>
</evidence>
<evidence type="ECO:0000313" key="9">
    <source>
        <dbReference type="Proteomes" id="UP001165060"/>
    </source>
</evidence>
<keyword evidence="2" id="KW-0813">Transport</keyword>
<dbReference type="EMBL" id="BRYB01000786">
    <property type="protein sequence ID" value="GMI37708.1"/>
    <property type="molecule type" value="Genomic_DNA"/>
</dbReference>
<evidence type="ECO:0000256" key="6">
    <source>
        <dbReference type="SAM" id="Phobius"/>
    </source>
</evidence>
<dbReference type="PROSITE" id="PS00211">
    <property type="entry name" value="ABC_TRANSPORTER_1"/>
    <property type="match status" value="1"/>
</dbReference>
<name>A0ABQ6N266_9STRA</name>
<feature type="domain" description="ABC transmembrane type-1" evidence="7">
    <location>
        <begin position="17"/>
        <end position="300"/>
    </location>
</feature>
<comment type="caution">
    <text evidence="8">The sequence shown here is derived from an EMBL/GenBank/DDBJ whole genome shotgun (WGS) entry which is preliminary data.</text>
</comment>
<dbReference type="Gene3D" id="1.20.1560.10">
    <property type="entry name" value="ABC transporter type 1, transmembrane domain"/>
    <property type="match status" value="1"/>
</dbReference>
<gene>
    <name evidence="8" type="ORF">TeGR_g8100</name>
</gene>
<evidence type="ECO:0000256" key="1">
    <source>
        <dbReference type="ARBA" id="ARBA00008575"/>
    </source>
</evidence>
<dbReference type="InterPro" id="IPR050835">
    <property type="entry name" value="ABC_transporter_sub-D"/>
</dbReference>
<reference evidence="8 9" key="1">
    <citation type="journal article" date="2023" name="Commun. Biol.">
        <title>Genome analysis of Parmales, the sister group of diatoms, reveals the evolutionary specialization of diatoms from phago-mixotrophs to photoautotrophs.</title>
        <authorList>
            <person name="Ban H."/>
            <person name="Sato S."/>
            <person name="Yoshikawa S."/>
            <person name="Yamada K."/>
            <person name="Nakamura Y."/>
            <person name="Ichinomiya M."/>
            <person name="Sato N."/>
            <person name="Blanc-Mathieu R."/>
            <person name="Endo H."/>
            <person name="Kuwata A."/>
            <person name="Ogata H."/>
        </authorList>
    </citation>
    <scope>NUCLEOTIDE SEQUENCE [LARGE SCALE GENOMIC DNA]</scope>
</reference>
<feature type="transmembrane region" description="Helical" evidence="6">
    <location>
        <begin position="56"/>
        <end position="75"/>
    </location>
</feature>
<organism evidence="8 9">
    <name type="scientific">Tetraparma gracilis</name>
    <dbReference type="NCBI Taxonomy" id="2962635"/>
    <lineage>
        <taxon>Eukaryota</taxon>
        <taxon>Sar</taxon>
        <taxon>Stramenopiles</taxon>
        <taxon>Ochrophyta</taxon>
        <taxon>Bolidophyceae</taxon>
        <taxon>Parmales</taxon>
        <taxon>Triparmaceae</taxon>
        <taxon>Tetraparma</taxon>
    </lineage>
</organism>
<dbReference type="Pfam" id="PF00005">
    <property type="entry name" value="ABC_tran"/>
    <property type="match status" value="1"/>
</dbReference>
<dbReference type="Proteomes" id="UP001165060">
    <property type="component" value="Unassembled WGS sequence"/>
</dbReference>